<evidence type="ECO:0000259" key="6">
    <source>
        <dbReference type="Pfam" id="PF00263"/>
    </source>
</evidence>
<name>A0A173YGJ2_9FIRM</name>
<sequence length="435" mass="47235">MTVNWTKRIGRVMFGTVLLGRFLTGGVEAAPIEMQVVEGDVRSVLMSLARASHENIVLDDSVAGTVTLHVTEEPTKLLRMVAASKGLVLVKEGTTYLVTTAARADGLRSVHVYPVRHADPADIARAAELSLRSAAGRADAQQEGEGGSARRVLVDSATNSVLFYGTAAEAAGVAEVVRHLDCKPQQVSLEAKVVALSKDASKKLGVEWQWSSLPQYPDFETTYRHKGTDHEVQEKEIKRHTQDGTVPGIIQFGRGPEGVPFEFYYSATIQALVTQGKAKMLARPNITTVQGREALINIGGEVPVPTQSVTNSTTTTTYTYRQAGIILRCTPRIHEDGRITATVHTEVSSPLYVEDIKAYRFQNRSADTTVSLRDGETMVIGGLIGSDESRTLSKIPFLGDLPILGAFFRSVRQSRSESEIMIFLTAHVIPDDGST</sequence>
<comment type="similarity">
    <text evidence="4">Belongs to the bacterial secretin family.</text>
</comment>
<dbReference type="PANTHER" id="PTHR30332:SF24">
    <property type="entry name" value="SECRETIN GSPD-RELATED"/>
    <property type="match status" value="1"/>
</dbReference>
<comment type="subcellular location">
    <subcellularLocation>
        <location evidence="5">Cell outer membrane</location>
    </subcellularLocation>
    <subcellularLocation>
        <location evidence="1">Membrane</location>
    </subcellularLocation>
</comment>
<dbReference type="GO" id="GO:0009306">
    <property type="term" value="P:protein secretion"/>
    <property type="evidence" value="ECO:0007669"/>
    <property type="project" value="InterPro"/>
</dbReference>
<keyword evidence="3" id="KW-0472">Membrane</keyword>
<dbReference type="InterPro" id="IPR050810">
    <property type="entry name" value="Bact_Secretion_Sys_Channel"/>
</dbReference>
<dbReference type="STRING" id="187979.ERS852385_00958"/>
<dbReference type="InterPro" id="IPR038591">
    <property type="entry name" value="NolW-like_sf"/>
</dbReference>
<evidence type="ECO:0000313" key="8">
    <source>
        <dbReference type="EMBL" id="CUN63064.1"/>
    </source>
</evidence>
<dbReference type="InterPro" id="IPR004846">
    <property type="entry name" value="T2SS/T3SS_dom"/>
</dbReference>
<feature type="domain" description="NolW-like" evidence="7">
    <location>
        <begin position="110"/>
        <end position="181"/>
    </location>
</feature>
<feature type="domain" description="Type II/III secretion system secretin-like" evidence="6">
    <location>
        <begin position="271"/>
        <end position="429"/>
    </location>
</feature>
<dbReference type="Proteomes" id="UP000095546">
    <property type="component" value="Unassembled WGS sequence"/>
</dbReference>
<dbReference type="Pfam" id="PF03958">
    <property type="entry name" value="Secretin_N"/>
    <property type="match status" value="1"/>
</dbReference>
<dbReference type="AlphaFoldDB" id="A0A173YGJ2"/>
<dbReference type="InterPro" id="IPR005644">
    <property type="entry name" value="NolW-like"/>
</dbReference>
<dbReference type="Gene3D" id="3.30.1370.120">
    <property type="match status" value="1"/>
</dbReference>
<evidence type="ECO:0000256" key="2">
    <source>
        <dbReference type="ARBA" id="ARBA00022729"/>
    </source>
</evidence>
<evidence type="ECO:0000259" key="7">
    <source>
        <dbReference type="Pfam" id="PF03958"/>
    </source>
</evidence>
<dbReference type="GO" id="GO:0015627">
    <property type="term" value="C:type II protein secretion system complex"/>
    <property type="evidence" value="ECO:0007669"/>
    <property type="project" value="TreeGrafter"/>
</dbReference>
<evidence type="ECO:0000313" key="9">
    <source>
        <dbReference type="Proteomes" id="UP000095546"/>
    </source>
</evidence>
<reference evidence="8 9" key="1">
    <citation type="submission" date="2015-09" db="EMBL/GenBank/DDBJ databases">
        <authorList>
            <consortium name="Pathogen Informatics"/>
        </authorList>
    </citation>
    <scope>NUCLEOTIDE SEQUENCE [LARGE SCALE GENOMIC DNA]</scope>
    <source>
        <strain evidence="8 9">2789STDY5608828</strain>
    </source>
</reference>
<dbReference type="InterPro" id="IPR001775">
    <property type="entry name" value="GspD/PilQ"/>
</dbReference>
<proteinExistence type="inferred from homology"/>
<dbReference type="eggNOG" id="COG4796">
    <property type="taxonomic scope" value="Bacteria"/>
</dbReference>
<dbReference type="Gene3D" id="3.30.1370.130">
    <property type="match status" value="1"/>
</dbReference>
<protein>
    <submittedName>
        <fullName evidence="8">Type IV pilus biogenesis and competence protein pilQ</fullName>
    </submittedName>
</protein>
<evidence type="ECO:0000256" key="3">
    <source>
        <dbReference type="ARBA" id="ARBA00023136"/>
    </source>
</evidence>
<evidence type="ECO:0000256" key="4">
    <source>
        <dbReference type="RuleBase" id="RU004003"/>
    </source>
</evidence>
<dbReference type="PANTHER" id="PTHR30332">
    <property type="entry name" value="PROBABLE GENERAL SECRETION PATHWAY PROTEIN D"/>
    <property type="match status" value="1"/>
</dbReference>
<organism evidence="8 9">
    <name type="scientific">Mitsuokella jalaludinii</name>
    <dbReference type="NCBI Taxonomy" id="187979"/>
    <lineage>
        <taxon>Bacteria</taxon>
        <taxon>Bacillati</taxon>
        <taxon>Bacillota</taxon>
        <taxon>Negativicutes</taxon>
        <taxon>Selenomonadales</taxon>
        <taxon>Selenomonadaceae</taxon>
        <taxon>Mitsuokella</taxon>
    </lineage>
</organism>
<gene>
    <name evidence="8" type="primary">pilQ</name>
    <name evidence="8" type="ORF">ERS852385_00958</name>
</gene>
<dbReference type="Pfam" id="PF00263">
    <property type="entry name" value="Secretin"/>
    <property type="match status" value="1"/>
</dbReference>
<dbReference type="PRINTS" id="PR00811">
    <property type="entry name" value="BCTERIALGSPD"/>
</dbReference>
<accession>A0A173YGJ2</accession>
<dbReference type="EMBL" id="CYYU01000004">
    <property type="protein sequence ID" value="CUN63064.1"/>
    <property type="molecule type" value="Genomic_DNA"/>
</dbReference>
<evidence type="ECO:0000256" key="5">
    <source>
        <dbReference type="RuleBase" id="RU004004"/>
    </source>
</evidence>
<evidence type="ECO:0000256" key="1">
    <source>
        <dbReference type="ARBA" id="ARBA00004370"/>
    </source>
</evidence>
<dbReference type="GO" id="GO:0009279">
    <property type="term" value="C:cell outer membrane"/>
    <property type="evidence" value="ECO:0007669"/>
    <property type="project" value="UniProtKB-SubCell"/>
</dbReference>
<keyword evidence="2" id="KW-0732">Signal</keyword>
<keyword evidence="9" id="KW-1185">Reference proteome</keyword>
<keyword evidence="5" id="KW-0813">Transport</keyword>